<keyword evidence="5" id="KW-0547">Nucleotide-binding</keyword>
<dbReference type="Gene3D" id="3.30.565.10">
    <property type="entry name" value="Histidine kinase-like ATPase, C-terminal domain"/>
    <property type="match status" value="1"/>
</dbReference>
<dbReference type="EC" id="2.7.13.3" evidence="2"/>
<keyword evidence="4" id="KW-0808">Transferase</keyword>
<dbReference type="SUPFAM" id="SSF55874">
    <property type="entry name" value="ATPase domain of HSP90 chaperone/DNA topoisomerase II/histidine kinase"/>
    <property type="match status" value="1"/>
</dbReference>
<dbReference type="PANTHER" id="PTHR24421">
    <property type="entry name" value="NITRATE/NITRITE SENSOR PROTEIN NARX-RELATED"/>
    <property type="match status" value="1"/>
</dbReference>
<sequence>MNVFRIVFVCFTIFIIGSLKVTTVDASEHVDIEGYTDISHSDISVSFDNLNDPNKLKWAPFDKSNLLKEQDGTFWIHIPITHLDIQHQDQLRLLVYPSPSYFEVYQSNKLIHHVEDVNEKDPITKVSRWHIVTLTDASEDVYIRMKGSIPEHYIAGTESQIIGYLLKTDMIDLISIIGFFVIGLLTLLLYLYNPKFRILIYYAFFIIIHFSVWPLFTYTHTSQLFFQISKTTQFYITVTGQVLSIALLLLLLREIIEERYRTLVKSFIFGYLAVGFIGIIVTYFYNQFVNVLFPTLSIFILINIILALFVSICSLKRQKNIELIIFLSGLIVFILLEISLNLSVTGELTKLVHFIKMIRPFSIVLPGAFIIINRYREADRQVKEYADNLQQLSKKLEEHNIHLEQRVAERTGELKEANRQLEESIQERMAAAVEISALEERNRIAQEIHDIVGHTLTTTIVQIEAGKRLIIKKPEQAIERMETSQKLIRKGLDEIRISVRLLKESEWNYDLQQALQHTIEESKNYAGVQINSSIKRLPSLSMIQKNVIYMALKEGITNGIKHGGARRFYFSLERENGMMTFQLKNNGTSYEQQDFGFGLATMQKRVESLQGKVQILHDNEWNFILDIRFPIVEG</sequence>
<proteinExistence type="predicted"/>
<name>A0ABT9ZDJ4_9BACI</name>
<keyword evidence="7" id="KW-0067">ATP-binding</keyword>
<feature type="domain" description="Signal transduction histidine kinase subgroup 3 dimerisation and phosphoacceptor" evidence="11">
    <location>
        <begin position="440"/>
        <end position="505"/>
    </location>
</feature>
<comment type="caution">
    <text evidence="12">The sequence shown here is derived from an EMBL/GenBank/DDBJ whole genome shotgun (WGS) entry which is preliminary data.</text>
</comment>
<comment type="catalytic activity">
    <reaction evidence="1">
        <text>ATP + protein L-histidine = ADP + protein N-phospho-L-histidine.</text>
        <dbReference type="EC" id="2.7.13.3"/>
    </reaction>
</comment>
<dbReference type="Pfam" id="PF07730">
    <property type="entry name" value="HisKA_3"/>
    <property type="match status" value="1"/>
</dbReference>
<dbReference type="EMBL" id="JAUSUD010000005">
    <property type="protein sequence ID" value="MDQ0230318.1"/>
    <property type="molecule type" value="Genomic_DNA"/>
</dbReference>
<feature type="transmembrane region" description="Helical" evidence="10">
    <location>
        <begin position="173"/>
        <end position="192"/>
    </location>
</feature>
<feature type="transmembrane region" description="Helical" evidence="10">
    <location>
        <begin position="354"/>
        <end position="373"/>
    </location>
</feature>
<keyword evidence="6 12" id="KW-0418">Kinase</keyword>
<dbReference type="PANTHER" id="PTHR24421:SF10">
    <property type="entry name" value="NITRATE_NITRITE SENSOR PROTEIN NARQ"/>
    <property type="match status" value="1"/>
</dbReference>
<dbReference type="InterPro" id="IPR011712">
    <property type="entry name" value="Sig_transdc_His_kin_sub3_dim/P"/>
</dbReference>
<accession>A0ABT9ZDJ4</accession>
<evidence type="ECO:0000256" key="9">
    <source>
        <dbReference type="SAM" id="Coils"/>
    </source>
</evidence>
<reference evidence="12 13" key="1">
    <citation type="submission" date="2023-07" db="EMBL/GenBank/DDBJ databases">
        <title>Genomic Encyclopedia of Type Strains, Phase IV (KMG-IV): sequencing the most valuable type-strain genomes for metagenomic binning, comparative biology and taxonomic classification.</title>
        <authorList>
            <person name="Goeker M."/>
        </authorList>
    </citation>
    <scope>NUCLEOTIDE SEQUENCE [LARGE SCALE GENOMIC DNA]</scope>
    <source>
        <strain evidence="12 13">DSM 29005</strain>
    </source>
</reference>
<dbReference type="InterPro" id="IPR050482">
    <property type="entry name" value="Sensor_HK_TwoCompSys"/>
</dbReference>
<evidence type="ECO:0000256" key="8">
    <source>
        <dbReference type="ARBA" id="ARBA00023012"/>
    </source>
</evidence>
<keyword evidence="13" id="KW-1185">Reference proteome</keyword>
<feature type="transmembrane region" description="Helical" evidence="10">
    <location>
        <begin position="232"/>
        <end position="252"/>
    </location>
</feature>
<gene>
    <name evidence="12" type="ORF">J2S19_001572</name>
</gene>
<dbReference type="InterPro" id="IPR036890">
    <property type="entry name" value="HATPase_C_sf"/>
</dbReference>
<keyword evidence="9" id="KW-0175">Coiled coil</keyword>
<keyword evidence="8" id="KW-0902">Two-component regulatory system</keyword>
<dbReference type="Gene3D" id="1.20.5.1930">
    <property type="match status" value="1"/>
</dbReference>
<keyword evidence="10" id="KW-0472">Membrane</keyword>
<dbReference type="GO" id="GO:0016301">
    <property type="term" value="F:kinase activity"/>
    <property type="evidence" value="ECO:0007669"/>
    <property type="project" value="UniProtKB-KW"/>
</dbReference>
<evidence type="ECO:0000256" key="6">
    <source>
        <dbReference type="ARBA" id="ARBA00022777"/>
    </source>
</evidence>
<keyword evidence="3" id="KW-0597">Phosphoprotein</keyword>
<protein>
    <recommendedName>
        <fullName evidence="2">histidine kinase</fullName>
        <ecNumber evidence="2">2.7.13.3</ecNumber>
    </recommendedName>
</protein>
<feature type="transmembrane region" description="Helical" evidence="10">
    <location>
        <begin position="291"/>
        <end position="311"/>
    </location>
</feature>
<evidence type="ECO:0000256" key="5">
    <source>
        <dbReference type="ARBA" id="ARBA00022741"/>
    </source>
</evidence>
<evidence type="ECO:0000313" key="13">
    <source>
        <dbReference type="Proteomes" id="UP001234495"/>
    </source>
</evidence>
<feature type="coiled-coil region" evidence="9">
    <location>
        <begin position="375"/>
        <end position="441"/>
    </location>
</feature>
<keyword evidence="10" id="KW-1133">Transmembrane helix</keyword>
<evidence type="ECO:0000259" key="11">
    <source>
        <dbReference type="Pfam" id="PF07730"/>
    </source>
</evidence>
<evidence type="ECO:0000313" key="12">
    <source>
        <dbReference type="EMBL" id="MDQ0230318.1"/>
    </source>
</evidence>
<feature type="transmembrane region" description="Helical" evidence="10">
    <location>
        <begin position="199"/>
        <end position="220"/>
    </location>
</feature>
<dbReference type="Proteomes" id="UP001234495">
    <property type="component" value="Unassembled WGS sequence"/>
</dbReference>
<evidence type="ECO:0000256" key="1">
    <source>
        <dbReference type="ARBA" id="ARBA00000085"/>
    </source>
</evidence>
<feature type="transmembrane region" description="Helical" evidence="10">
    <location>
        <begin position="323"/>
        <end position="342"/>
    </location>
</feature>
<evidence type="ECO:0000256" key="7">
    <source>
        <dbReference type="ARBA" id="ARBA00022840"/>
    </source>
</evidence>
<organism evidence="12 13">
    <name type="scientific">Metabacillus malikii</name>
    <dbReference type="NCBI Taxonomy" id="1504265"/>
    <lineage>
        <taxon>Bacteria</taxon>
        <taxon>Bacillati</taxon>
        <taxon>Bacillota</taxon>
        <taxon>Bacilli</taxon>
        <taxon>Bacillales</taxon>
        <taxon>Bacillaceae</taxon>
        <taxon>Metabacillus</taxon>
    </lineage>
</organism>
<keyword evidence="10" id="KW-0812">Transmembrane</keyword>
<feature type="transmembrane region" description="Helical" evidence="10">
    <location>
        <begin position="264"/>
        <end position="285"/>
    </location>
</feature>
<evidence type="ECO:0000256" key="2">
    <source>
        <dbReference type="ARBA" id="ARBA00012438"/>
    </source>
</evidence>
<evidence type="ECO:0000256" key="3">
    <source>
        <dbReference type="ARBA" id="ARBA00022553"/>
    </source>
</evidence>
<evidence type="ECO:0000256" key="4">
    <source>
        <dbReference type="ARBA" id="ARBA00022679"/>
    </source>
</evidence>
<evidence type="ECO:0000256" key="10">
    <source>
        <dbReference type="SAM" id="Phobius"/>
    </source>
</evidence>